<dbReference type="OrthoDB" id="7569774at2"/>
<dbReference type="InterPro" id="IPR032708">
    <property type="entry name" value="McjB_C"/>
</dbReference>
<dbReference type="InterPro" id="IPR053521">
    <property type="entry name" value="McjB-like"/>
</dbReference>
<dbReference type="EMBL" id="PZKG01000065">
    <property type="protein sequence ID" value="PTE21108.1"/>
    <property type="molecule type" value="Genomic_DNA"/>
</dbReference>
<proteinExistence type="predicted"/>
<comment type="caution">
    <text evidence="2">The sequence shown here is derived from an EMBL/GenBank/DDBJ whole genome shotgun (WGS) entry which is preliminary data.</text>
</comment>
<feature type="domain" description="Microcin J25-processing protein McjB C-terminal" evidence="1">
    <location>
        <begin position="23"/>
        <end position="129"/>
    </location>
</feature>
<dbReference type="Pfam" id="PF13471">
    <property type="entry name" value="Transglut_core3"/>
    <property type="match status" value="1"/>
</dbReference>
<keyword evidence="3" id="KW-1185">Reference proteome</keyword>
<evidence type="ECO:0000313" key="2">
    <source>
        <dbReference type="EMBL" id="PTE21108.1"/>
    </source>
</evidence>
<dbReference type="NCBIfam" id="NF033537">
    <property type="entry name" value="lasso_biosyn_B2"/>
    <property type="match status" value="1"/>
</dbReference>
<organism evidence="2 3">
    <name type="scientific">Cereibacter changlensis JA139</name>
    <dbReference type="NCBI Taxonomy" id="1188249"/>
    <lineage>
        <taxon>Bacteria</taxon>
        <taxon>Pseudomonadati</taxon>
        <taxon>Pseudomonadota</taxon>
        <taxon>Alphaproteobacteria</taxon>
        <taxon>Rhodobacterales</taxon>
        <taxon>Paracoccaceae</taxon>
        <taxon>Cereibacter</taxon>
    </lineage>
</organism>
<dbReference type="RefSeq" id="WP_107664500.1">
    <property type="nucleotide sequence ID" value="NZ_PZKG01000065.1"/>
</dbReference>
<dbReference type="Proteomes" id="UP000241010">
    <property type="component" value="Unassembled WGS sequence"/>
</dbReference>
<reference evidence="2 3" key="1">
    <citation type="submission" date="2018-03" db="EMBL/GenBank/DDBJ databases">
        <title>Cereibacter changlensis.</title>
        <authorList>
            <person name="Meyer T.E."/>
            <person name="Miller S."/>
            <person name="Lodha T."/>
            <person name="Gandham S."/>
            <person name="Chintalapati S."/>
            <person name="Chintalapati V.R."/>
        </authorList>
    </citation>
    <scope>NUCLEOTIDE SEQUENCE [LARGE SCALE GENOMIC DNA]</scope>
    <source>
        <strain evidence="2 3">JA139</strain>
    </source>
</reference>
<sequence length="157" mass="17273">MRGLSRLRRLSLRQLCVLALAWITVARVRVALWRQQADAVRTGIALLDAAQPAPLGDLREVVWSVRAAARLMPGATCLTQALSGQYLLARRGYVSTVRLSLPRAERSKLKPHAWLMAGETIALGGSSATYAAHRPFLDYLPGDRRSGLIHRAPEVLQ</sequence>
<accession>A0A2T4JT71</accession>
<protein>
    <submittedName>
        <fullName evidence="2">Lasso peptide biosynthesis B2 protein</fullName>
    </submittedName>
</protein>
<evidence type="ECO:0000259" key="1">
    <source>
        <dbReference type="Pfam" id="PF13471"/>
    </source>
</evidence>
<gene>
    <name evidence="2" type="ORF">C5F48_13870</name>
</gene>
<dbReference type="AlphaFoldDB" id="A0A2T4JT71"/>
<name>A0A2T4JT71_9RHOB</name>
<evidence type="ECO:0000313" key="3">
    <source>
        <dbReference type="Proteomes" id="UP000241010"/>
    </source>
</evidence>